<dbReference type="PANTHER" id="PTHR24037">
    <property type="entry name" value="HEART DEVELOPMENT PROTEIN WITH EGF-LIKE DOMAINS 1"/>
    <property type="match status" value="1"/>
</dbReference>
<keyword evidence="5" id="KW-0677">Repeat</keyword>
<comment type="subcellular location">
    <subcellularLocation>
        <location evidence="1">Cell membrane</location>
    </subcellularLocation>
</comment>
<keyword evidence="4 12" id="KW-0732">Signal</keyword>
<evidence type="ECO:0000256" key="10">
    <source>
        <dbReference type="SAM" id="MobiDB-lite"/>
    </source>
</evidence>
<dbReference type="PANTHER" id="PTHR24037:SF10">
    <property type="entry name" value="MUCIN-13"/>
    <property type="match status" value="1"/>
</dbReference>
<feature type="signal peptide" evidence="12">
    <location>
        <begin position="1"/>
        <end position="20"/>
    </location>
</feature>
<dbReference type="PROSITE" id="PS50024">
    <property type="entry name" value="SEA"/>
    <property type="match status" value="1"/>
</dbReference>
<dbReference type="GO" id="GO:0005886">
    <property type="term" value="C:plasma membrane"/>
    <property type="evidence" value="ECO:0007669"/>
    <property type="project" value="UniProtKB-SubCell"/>
</dbReference>
<keyword evidence="3 9" id="KW-0245">EGF-like domain</keyword>
<dbReference type="AlphaFoldDB" id="A0A6P8EW80"/>
<dbReference type="SUPFAM" id="SSF82671">
    <property type="entry name" value="SEA domain"/>
    <property type="match status" value="1"/>
</dbReference>
<protein>
    <submittedName>
        <fullName evidence="16">Mucin-13b</fullName>
    </submittedName>
</protein>
<dbReference type="Gene3D" id="3.30.70.960">
    <property type="entry name" value="SEA domain"/>
    <property type="match status" value="1"/>
</dbReference>
<keyword evidence="7" id="KW-1015">Disulfide bond</keyword>
<dbReference type="SMART" id="SM00181">
    <property type="entry name" value="EGF"/>
    <property type="match status" value="2"/>
</dbReference>
<feature type="compositionally biased region" description="Pro residues" evidence="10">
    <location>
        <begin position="43"/>
        <end position="207"/>
    </location>
</feature>
<feature type="domain" description="SEA" evidence="13">
    <location>
        <begin position="299"/>
        <end position="414"/>
    </location>
</feature>
<feature type="transmembrane region" description="Helical" evidence="11">
    <location>
        <begin position="471"/>
        <end position="498"/>
    </location>
</feature>
<dbReference type="RefSeq" id="XP_031416524.1">
    <property type="nucleotide sequence ID" value="XM_031560664.2"/>
</dbReference>
<keyword evidence="2" id="KW-1003">Cell membrane</keyword>
<dbReference type="GeneID" id="116218593"/>
<organism evidence="15 16">
    <name type="scientific">Clupea harengus</name>
    <name type="common">Atlantic herring</name>
    <dbReference type="NCBI Taxonomy" id="7950"/>
    <lineage>
        <taxon>Eukaryota</taxon>
        <taxon>Metazoa</taxon>
        <taxon>Chordata</taxon>
        <taxon>Craniata</taxon>
        <taxon>Vertebrata</taxon>
        <taxon>Euteleostomi</taxon>
        <taxon>Actinopterygii</taxon>
        <taxon>Neopterygii</taxon>
        <taxon>Teleostei</taxon>
        <taxon>Clupei</taxon>
        <taxon>Clupeiformes</taxon>
        <taxon>Clupeoidei</taxon>
        <taxon>Clupeidae</taxon>
        <taxon>Clupea</taxon>
    </lineage>
</organism>
<evidence type="ECO:0000256" key="9">
    <source>
        <dbReference type="PROSITE-ProRule" id="PRU00076"/>
    </source>
</evidence>
<name>A0A6P8EW80_CLUHA</name>
<evidence type="ECO:0000256" key="11">
    <source>
        <dbReference type="SAM" id="Phobius"/>
    </source>
</evidence>
<dbReference type="InterPro" id="IPR000082">
    <property type="entry name" value="SEA_dom"/>
</dbReference>
<feature type="chain" id="PRO_5028066131" evidence="12">
    <location>
        <begin position="21"/>
        <end position="593"/>
    </location>
</feature>
<dbReference type="Proteomes" id="UP000515152">
    <property type="component" value="Chromosome 23"/>
</dbReference>
<evidence type="ECO:0000256" key="1">
    <source>
        <dbReference type="ARBA" id="ARBA00004236"/>
    </source>
</evidence>
<dbReference type="Pfam" id="PF01390">
    <property type="entry name" value="SEA"/>
    <property type="match status" value="1"/>
</dbReference>
<evidence type="ECO:0000313" key="16">
    <source>
        <dbReference type="RefSeq" id="XP_031416524.1"/>
    </source>
</evidence>
<evidence type="ECO:0000313" key="15">
    <source>
        <dbReference type="Proteomes" id="UP000515152"/>
    </source>
</evidence>
<dbReference type="KEGG" id="char:116218593"/>
<evidence type="ECO:0000256" key="2">
    <source>
        <dbReference type="ARBA" id="ARBA00022475"/>
    </source>
</evidence>
<evidence type="ECO:0000256" key="5">
    <source>
        <dbReference type="ARBA" id="ARBA00022737"/>
    </source>
</evidence>
<evidence type="ECO:0000256" key="4">
    <source>
        <dbReference type="ARBA" id="ARBA00022729"/>
    </source>
</evidence>
<keyword evidence="6 11" id="KW-0472">Membrane</keyword>
<gene>
    <name evidence="16" type="primary">muc13b</name>
</gene>
<feature type="compositionally biased region" description="Low complexity" evidence="10">
    <location>
        <begin position="25"/>
        <end position="36"/>
    </location>
</feature>
<evidence type="ECO:0000256" key="8">
    <source>
        <dbReference type="ARBA" id="ARBA00023180"/>
    </source>
</evidence>
<feature type="compositionally biased region" description="Low complexity" evidence="10">
    <location>
        <begin position="243"/>
        <end position="262"/>
    </location>
</feature>
<keyword evidence="11" id="KW-0812">Transmembrane</keyword>
<reference evidence="16" key="1">
    <citation type="submission" date="2025-08" db="UniProtKB">
        <authorList>
            <consortium name="RefSeq"/>
        </authorList>
    </citation>
    <scope>IDENTIFICATION</scope>
</reference>
<dbReference type="InterPro" id="IPR009030">
    <property type="entry name" value="Growth_fac_rcpt_cys_sf"/>
</dbReference>
<evidence type="ECO:0000256" key="3">
    <source>
        <dbReference type="ARBA" id="ARBA00022536"/>
    </source>
</evidence>
<evidence type="ECO:0000259" key="14">
    <source>
        <dbReference type="PROSITE" id="PS50026"/>
    </source>
</evidence>
<keyword evidence="11" id="KW-1133">Transmembrane helix</keyword>
<dbReference type="SUPFAM" id="SSF57184">
    <property type="entry name" value="Growth factor receptor domain"/>
    <property type="match status" value="1"/>
</dbReference>
<proteinExistence type="predicted"/>
<feature type="region of interest" description="Disordered" evidence="10">
    <location>
        <begin position="20"/>
        <end position="266"/>
    </location>
</feature>
<dbReference type="OrthoDB" id="8938333at2759"/>
<dbReference type="CTD" id="799648"/>
<dbReference type="PROSITE" id="PS50026">
    <property type="entry name" value="EGF_3"/>
    <property type="match status" value="1"/>
</dbReference>
<dbReference type="InterPro" id="IPR000742">
    <property type="entry name" value="EGF"/>
</dbReference>
<feature type="domain" description="EGF-like" evidence="14">
    <location>
        <begin position="260"/>
        <end position="298"/>
    </location>
</feature>
<sequence>MKTLAKVLMVFWLVASFVQSEGAVSPSPDSPSTLDPETLSPNSPTPETPIPNSPAPETPSPNSPAPETPSPNSPAPETPSPISPAPETPSPNSPAPETPSPNSPAPETPSPNSPAPETPSPNSPAPETPSPNSPAPETPSPNSPAPETPSPNSPAPETPSPNSPAPETPSPNSPAPETPSPNTPAPETPSPNTPAPETPSPNTPAPETPSSNTPAPETPSPNTPVDGTTALSTPAQGTPSPNTAESPATDASTPPSTTSLPDPCIPNLCPPNSRCEKRFDNYTCLCLPGLVLQDNVCKTSKVFTGDLRINQTFIPAMADKTSKEFKGTSDQIVAKLQEVLNGTDGYITSTVLSLRKGSVVAEVENVYDLSSEATDASVSKEIANAANCSDCFFAGATLKTTELCSATACDPISTECSAPDGVLNCECKAGYVKTSFTDRSCTICPSGKKAVNNECVSCSFGYSGVNCQESYLLAVVVVSCVLGGLMLILLIVLIVICCRKSKKAPVKSSPYVDMDFRNPTVPKIPRANANSKGWEPTNLELAESGSTRALFTPDRQGNGMKNFKDQNVSGMAYRTHGHVNPYYENNEDQQRRY</sequence>
<evidence type="ECO:0000256" key="12">
    <source>
        <dbReference type="SAM" id="SignalP"/>
    </source>
</evidence>
<evidence type="ECO:0000256" key="6">
    <source>
        <dbReference type="ARBA" id="ARBA00023136"/>
    </source>
</evidence>
<feature type="compositionally biased region" description="Polar residues" evidence="10">
    <location>
        <begin position="223"/>
        <end position="242"/>
    </location>
</feature>
<accession>A0A6P8EW80</accession>
<dbReference type="InterPro" id="IPR036364">
    <property type="entry name" value="SEA_dom_sf"/>
</dbReference>
<comment type="caution">
    <text evidence="9">Lacks conserved residue(s) required for the propagation of feature annotation.</text>
</comment>
<evidence type="ECO:0000259" key="13">
    <source>
        <dbReference type="PROSITE" id="PS50024"/>
    </source>
</evidence>
<keyword evidence="8" id="KW-0325">Glycoprotein</keyword>
<evidence type="ECO:0000256" key="7">
    <source>
        <dbReference type="ARBA" id="ARBA00023157"/>
    </source>
</evidence>
<keyword evidence="15" id="KW-1185">Reference proteome</keyword>